<keyword evidence="2" id="KW-1185">Reference proteome</keyword>
<comment type="caution">
    <text evidence="1">The sequence shown here is derived from an EMBL/GenBank/DDBJ whole genome shotgun (WGS) entry which is preliminary data.</text>
</comment>
<sequence>MHDNRLPCYSVKVEIPNEVGRPAATYYLVRADSQTAAIKAVEQVLPGAWAAVEATLSLVRRETVEALDLHPGMPRQI</sequence>
<organism evidence="1 2">
    <name type="scientific">Microvirga tunisiensis</name>
    <dbReference type="NCBI Taxonomy" id="2108360"/>
    <lineage>
        <taxon>Bacteria</taxon>
        <taxon>Pseudomonadati</taxon>
        <taxon>Pseudomonadota</taxon>
        <taxon>Alphaproteobacteria</taxon>
        <taxon>Hyphomicrobiales</taxon>
        <taxon>Methylobacteriaceae</taxon>
        <taxon>Microvirga</taxon>
    </lineage>
</organism>
<dbReference type="EMBL" id="VOSK01000491">
    <property type="protein sequence ID" value="MPR30936.1"/>
    <property type="molecule type" value="Genomic_DNA"/>
</dbReference>
<evidence type="ECO:0000313" key="2">
    <source>
        <dbReference type="Proteomes" id="UP000403266"/>
    </source>
</evidence>
<protein>
    <submittedName>
        <fullName evidence="1">Uncharacterized protein</fullName>
    </submittedName>
</protein>
<accession>A0A5N7N771</accession>
<gene>
    <name evidence="1" type="ORF">FS320_39950</name>
</gene>
<dbReference type="RefSeq" id="WP_152717981.1">
    <property type="nucleotide sequence ID" value="NZ_VOSJ01000525.1"/>
</dbReference>
<proteinExistence type="predicted"/>
<name>A0A5N7N771_9HYPH</name>
<dbReference type="AlphaFoldDB" id="A0A5N7N771"/>
<evidence type="ECO:0000313" key="1">
    <source>
        <dbReference type="EMBL" id="MPR30936.1"/>
    </source>
</evidence>
<dbReference type="Proteomes" id="UP000403266">
    <property type="component" value="Unassembled WGS sequence"/>
</dbReference>
<reference evidence="1 2" key="1">
    <citation type="journal article" date="2019" name="Syst. Appl. Microbiol.">
        <title>Microvirga tunisiensis sp. nov., a root nodule symbiotic bacterium isolated from Lupinus micranthus and L. luteus grown in Northern Tunisia.</title>
        <authorList>
            <person name="Msaddak A."/>
            <person name="Rejili M."/>
            <person name="Duran D."/>
            <person name="Mars M."/>
            <person name="Palacios J.M."/>
            <person name="Ruiz-Argueso T."/>
            <person name="Rey L."/>
            <person name="Imperial J."/>
        </authorList>
    </citation>
    <scope>NUCLEOTIDE SEQUENCE [LARGE SCALE GENOMIC DNA]</scope>
    <source>
        <strain evidence="1 2">Lmie10</strain>
    </source>
</reference>